<sequence>MYGSKEWVTDTFTLSHYRFIILVLLFRLAGSRGQVDNIMRKS</sequence>
<evidence type="ECO:0000313" key="2">
    <source>
        <dbReference type="EMBL" id="JAH58867.1"/>
    </source>
</evidence>
<accession>A0A0E9TZG8</accession>
<evidence type="ECO:0000256" key="1">
    <source>
        <dbReference type="SAM" id="Phobius"/>
    </source>
</evidence>
<feature type="transmembrane region" description="Helical" evidence="1">
    <location>
        <begin position="12"/>
        <end position="30"/>
    </location>
</feature>
<proteinExistence type="predicted"/>
<keyword evidence="1" id="KW-0472">Membrane</keyword>
<dbReference type="AlphaFoldDB" id="A0A0E9TZG8"/>
<keyword evidence="1" id="KW-0812">Transmembrane</keyword>
<organism evidence="2">
    <name type="scientific">Anguilla anguilla</name>
    <name type="common">European freshwater eel</name>
    <name type="synonym">Muraena anguilla</name>
    <dbReference type="NCBI Taxonomy" id="7936"/>
    <lineage>
        <taxon>Eukaryota</taxon>
        <taxon>Metazoa</taxon>
        <taxon>Chordata</taxon>
        <taxon>Craniata</taxon>
        <taxon>Vertebrata</taxon>
        <taxon>Euteleostomi</taxon>
        <taxon>Actinopterygii</taxon>
        <taxon>Neopterygii</taxon>
        <taxon>Teleostei</taxon>
        <taxon>Anguilliformes</taxon>
        <taxon>Anguillidae</taxon>
        <taxon>Anguilla</taxon>
    </lineage>
</organism>
<dbReference type="EMBL" id="GBXM01049710">
    <property type="protein sequence ID" value="JAH58867.1"/>
    <property type="molecule type" value="Transcribed_RNA"/>
</dbReference>
<reference evidence="2" key="1">
    <citation type="submission" date="2014-11" db="EMBL/GenBank/DDBJ databases">
        <authorList>
            <person name="Amaro Gonzalez C."/>
        </authorList>
    </citation>
    <scope>NUCLEOTIDE SEQUENCE</scope>
</reference>
<reference evidence="2" key="2">
    <citation type="journal article" date="2015" name="Fish Shellfish Immunol.">
        <title>Early steps in the European eel (Anguilla anguilla)-Vibrio vulnificus interaction in the gills: Role of the RtxA13 toxin.</title>
        <authorList>
            <person name="Callol A."/>
            <person name="Pajuelo D."/>
            <person name="Ebbesson L."/>
            <person name="Teles M."/>
            <person name="MacKenzie S."/>
            <person name="Amaro C."/>
        </authorList>
    </citation>
    <scope>NUCLEOTIDE SEQUENCE</scope>
</reference>
<keyword evidence="1" id="KW-1133">Transmembrane helix</keyword>
<name>A0A0E9TZG8_ANGAN</name>
<protein>
    <submittedName>
        <fullName evidence="2">Uncharacterized protein</fullName>
    </submittedName>
</protein>